<evidence type="ECO:0000259" key="4">
    <source>
        <dbReference type="Pfam" id="PF00437"/>
    </source>
</evidence>
<dbReference type="Gene3D" id="3.30.450.90">
    <property type="match status" value="1"/>
</dbReference>
<protein>
    <submittedName>
        <fullName evidence="6">General secretion pathway protein GspE</fullName>
    </submittedName>
</protein>
<reference evidence="6 7" key="1">
    <citation type="submission" date="2015-07" db="EMBL/GenBank/DDBJ databases">
        <title>Draft genome sequences of 17 French Clostridium botulinum group III.</title>
        <authorList>
            <person name="Woudstra C."/>
            <person name="Le Marechal C."/>
            <person name="Souillard R."/>
            <person name="Bayon-Auboyer M.-H."/>
            <person name="Dessouter D."/>
            <person name="Fach P."/>
        </authorList>
    </citation>
    <scope>NUCLEOTIDE SEQUENCE [LARGE SCALE GENOMIC DNA]</scope>
    <source>
        <strain evidence="6 7">12LNRI-CD</strain>
    </source>
</reference>
<name>A0A9Q1UXJ1_CLOBO</name>
<dbReference type="SUPFAM" id="SSF52540">
    <property type="entry name" value="P-loop containing nucleoside triphosphate hydrolases"/>
    <property type="match status" value="1"/>
</dbReference>
<evidence type="ECO:0000256" key="1">
    <source>
        <dbReference type="ARBA" id="ARBA00006611"/>
    </source>
</evidence>
<dbReference type="PANTHER" id="PTHR30258">
    <property type="entry name" value="TYPE II SECRETION SYSTEM PROTEIN GSPE-RELATED"/>
    <property type="match status" value="1"/>
</dbReference>
<dbReference type="Pfam" id="PF00437">
    <property type="entry name" value="T2SSE"/>
    <property type="match status" value="1"/>
</dbReference>
<evidence type="ECO:0000256" key="2">
    <source>
        <dbReference type="ARBA" id="ARBA00022741"/>
    </source>
</evidence>
<comment type="similarity">
    <text evidence="1">Belongs to the GSP E family.</text>
</comment>
<dbReference type="Gene3D" id="3.30.300.160">
    <property type="entry name" value="Type II secretion system, protein E, N-terminal domain"/>
    <property type="match status" value="1"/>
</dbReference>
<dbReference type="GO" id="GO:0016887">
    <property type="term" value="F:ATP hydrolysis activity"/>
    <property type="evidence" value="ECO:0007669"/>
    <property type="project" value="TreeGrafter"/>
</dbReference>
<evidence type="ECO:0000256" key="3">
    <source>
        <dbReference type="ARBA" id="ARBA00022840"/>
    </source>
</evidence>
<evidence type="ECO:0000313" key="6">
    <source>
        <dbReference type="EMBL" id="KOA86671.1"/>
    </source>
</evidence>
<organism evidence="6 7">
    <name type="scientific">Clostridium botulinum</name>
    <dbReference type="NCBI Taxonomy" id="1491"/>
    <lineage>
        <taxon>Bacteria</taxon>
        <taxon>Bacillati</taxon>
        <taxon>Bacillota</taxon>
        <taxon>Clostridia</taxon>
        <taxon>Eubacteriales</taxon>
        <taxon>Clostridiaceae</taxon>
        <taxon>Clostridium</taxon>
    </lineage>
</organism>
<accession>A0A9Q1UXJ1</accession>
<dbReference type="AlphaFoldDB" id="A0A9Q1UXJ1"/>
<evidence type="ECO:0000313" key="7">
    <source>
        <dbReference type="Proteomes" id="UP000037540"/>
    </source>
</evidence>
<feature type="domain" description="Type II secretion system protein GspE N-terminal" evidence="5">
    <location>
        <begin position="6"/>
        <end position="90"/>
    </location>
</feature>
<evidence type="ECO:0000259" key="5">
    <source>
        <dbReference type="Pfam" id="PF05157"/>
    </source>
</evidence>
<gene>
    <name evidence="6" type="ORF">ADU74_08270</name>
</gene>
<dbReference type="Proteomes" id="UP000037540">
    <property type="component" value="Unassembled WGS sequence"/>
</dbReference>
<dbReference type="FunFam" id="3.30.300.160:FF:000002">
    <property type="entry name" value="Type II secretion system protein E"/>
    <property type="match status" value="1"/>
</dbReference>
<comment type="caution">
    <text evidence="6">The sequence shown here is derived from an EMBL/GenBank/DDBJ whole genome shotgun (WGS) entry which is preliminary data.</text>
</comment>
<dbReference type="SUPFAM" id="SSF160246">
    <property type="entry name" value="EspE N-terminal domain-like"/>
    <property type="match status" value="1"/>
</dbReference>
<dbReference type="GO" id="GO:0005886">
    <property type="term" value="C:plasma membrane"/>
    <property type="evidence" value="ECO:0007669"/>
    <property type="project" value="TreeGrafter"/>
</dbReference>
<keyword evidence="3" id="KW-0067">ATP-binding</keyword>
<proteinExistence type="inferred from homology"/>
<dbReference type="InterPro" id="IPR037257">
    <property type="entry name" value="T2SS_E_N_sf"/>
</dbReference>
<dbReference type="InterPro" id="IPR007831">
    <property type="entry name" value="T2SS_GspE_N"/>
</dbReference>
<dbReference type="PANTHER" id="PTHR30258:SF1">
    <property type="entry name" value="PROTEIN TRANSPORT PROTEIN HOFB HOMOLOG"/>
    <property type="match status" value="1"/>
</dbReference>
<dbReference type="InterPro" id="IPR001482">
    <property type="entry name" value="T2SS/T4SS_dom"/>
</dbReference>
<keyword evidence="2" id="KW-0547">Nucleotide-binding</keyword>
<dbReference type="Pfam" id="PF05157">
    <property type="entry name" value="MshEN"/>
    <property type="match status" value="1"/>
</dbReference>
<dbReference type="GO" id="GO:0005524">
    <property type="term" value="F:ATP binding"/>
    <property type="evidence" value="ECO:0007669"/>
    <property type="project" value="UniProtKB-KW"/>
</dbReference>
<feature type="domain" description="Bacterial type II secretion system protein E" evidence="4">
    <location>
        <begin position="117"/>
        <end position="327"/>
    </location>
</feature>
<dbReference type="InterPro" id="IPR027417">
    <property type="entry name" value="P-loop_NTPase"/>
</dbReference>
<sequence length="333" mass="38128">MNKDLNIKSVSLDDLYISPDVIKLIPKEVVRKYEIMPFKIIKNKLLIAMLNPSDETIKEEIRFITGMEVIPYVDTKYNIFSAIESYYEKQTVNEVLEDLKNVNYIVKDDENNNKIIENAPVVKLTNSIINQAINLKASDIHLEPFKDNVKVRFRIDGVLNEILTIPREVYMLVSTRIKIKSSMDISKKMIPQDGKMEYEFKDNVLDLRTSTLPIVNGEKIVIRILYKFNNDIQLEDLIQNNEDLNLIKDILKHPNGIVLVTGPTGSGKTTTLCAMLNYLNSKEKNIITVEDPVEYQIHGINQMNVNNKAGLTFSTGLRSILRQNTDIPIESLI</sequence>
<dbReference type="EMBL" id="LGVR01000045">
    <property type="protein sequence ID" value="KOA86671.1"/>
    <property type="molecule type" value="Genomic_DNA"/>
</dbReference>
<dbReference type="Gene3D" id="3.40.50.300">
    <property type="entry name" value="P-loop containing nucleotide triphosphate hydrolases"/>
    <property type="match status" value="1"/>
</dbReference>